<dbReference type="AlphaFoldDB" id="A0A4C1Z4S8"/>
<gene>
    <name evidence="1" type="ORF">EVAR_65097_1</name>
</gene>
<reference evidence="1 2" key="1">
    <citation type="journal article" date="2019" name="Commun. Biol.">
        <title>The bagworm genome reveals a unique fibroin gene that provides high tensile strength.</title>
        <authorList>
            <person name="Kono N."/>
            <person name="Nakamura H."/>
            <person name="Ohtoshi R."/>
            <person name="Tomita M."/>
            <person name="Numata K."/>
            <person name="Arakawa K."/>
        </authorList>
    </citation>
    <scope>NUCLEOTIDE SEQUENCE [LARGE SCALE GENOMIC DNA]</scope>
</reference>
<proteinExistence type="predicted"/>
<sequence length="101" mass="11504">MLVYSYATVKAYPSALFFILRSKRQTLSHLLWHNANGGSLTTVVIRRRVQGPIAFHAPRGKSECIYLKARRPTYPQRESTTYDSKAGLLDTDPSPLFVKYN</sequence>
<dbReference type="EMBL" id="BGZK01001537">
    <property type="protein sequence ID" value="GBP81919.1"/>
    <property type="molecule type" value="Genomic_DNA"/>
</dbReference>
<protein>
    <submittedName>
        <fullName evidence="1">Uncharacterized protein</fullName>
    </submittedName>
</protein>
<evidence type="ECO:0000313" key="1">
    <source>
        <dbReference type="EMBL" id="GBP81919.1"/>
    </source>
</evidence>
<name>A0A4C1Z4S8_EUMVA</name>
<keyword evidence="2" id="KW-1185">Reference proteome</keyword>
<organism evidence="1 2">
    <name type="scientific">Eumeta variegata</name>
    <name type="common">Bagworm moth</name>
    <name type="synonym">Eumeta japonica</name>
    <dbReference type="NCBI Taxonomy" id="151549"/>
    <lineage>
        <taxon>Eukaryota</taxon>
        <taxon>Metazoa</taxon>
        <taxon>Ecdysozoa</taxon>
        <taxon>Arthropoda</taxon>
        <taxon>Hexapoda</taxon>
        <taxon>Insecta</taxon>
        <taxon>Pterygota</taxon>
        <taxon>Neoptera</taxon>
        <taxon>Endopterygota</taxon>
        <taxon>Lepidoptera</taxon>
        <taxon>Glossata</taxon>
        <taxon>Ditrysia</taxon>
        <taxon>Tineoidea</taxon>
        <taxon>Psychidae</taxon>
        <taxon>Oiketicinae</taxon>
        <taxon>Eumeta</taxon>
    </lineage>
</organism>
<dbReference type="Proteomes" id="UP000299102">
    <property type="component" value="Unassembled WGS sequence"/>
</dbReference>
<evidence type="ECO:0000313" key="2">
    <source>
        <dbReference type="Proteomes" id="UP000299102"/>
    </source>
</evidence>
<accession>A0A4C1Z4S8</accession>
<comment type="caution">
    <text evidence="1">The sequence shown here is derived from an EMBL/GenBank/DDBJ whole genome shotgun (WGS) entry which is preliminary data.</text>
</comment>